<feature type="transmembrane region" description="Helical" evidence="10">
    <location>
        <begin position="882"/>
        <end position="901"/>
    </location>
</feature>
<dbReference type="PANTHER" id="PTHR24223">
    <property type="entry name" value="ATP-BINDING CASSETTE SUB-FAMILY C"/>
    <property type="match status" value="1"/>
</dbReference>
<feature type="transmembrane region" description="Helical" evidence="10">
    <location>
        <begin position="91"/>
        <end position="111"/>
    </location>
</feature>
<feature type="transmembrane region" description="Helical" evidence="10">
    <location>
        <begin position="262"/>
        <end position="279"/>
    </location>
</feature>
<dbReference type="GO" id="GO:0016020">
    <property type="term" value="C:membrane"/>
    <property type="evidence" value="ECO:0007669"/>
    <property type="project" value="UniProtKB-SubCell"/>
</dbReference>
<evidence type="ECO:0000259" key="12">
    <source>
        <dbReference type="PROSITE" id="PS50929"/>
    </source>
</evidence>
<dbReference type="SUPFAM" id="SSF52540">
    <property type="entry name" value="P-loop containing nucleoside triphosphate hydrolases"/>
    <property type="match status" value="2"/>
</dbReference>
<dbReference type="InterPro" id="IPR003593">
    <property type="entry name" value="AAA+_ATPase"/>
</dbReference>
<dbReference type="GO" id="GO:0005737">
    <property type="term" value="C:cytoplasm"/>
    <property type="evidence" value="ECO:0007669"/>
    <property type="project" value="UniProtKB-ARBA"/>
</dbReference>
<comment type="caution">
    <text evidence="13">The sequence shown here is derived from an EMBL/GenBank/DDBJ whole genome shotgun (WGS) entry which is preliminary data.</text>
</comment>
<dbReference type="Proteomes" id="UP000033540">
    <property type="component" value="Unassembled WGS sequence"/>
</dbReference>
<keyword evidence="7" id="KW-0067">ATP-binding</keyword>
<dbReference type="PROSITE" id="PS00211">
    <property type="entry name" value="ABC_TRANSPORTER_1"/>
    <property type="match status" value="2"/>
</dbReference>
<evidence type="ECO:0000256" key="2">
    <source>
        <dbReference type="ARBA" id="ARBA00009726"/>
    </source>
</evidence>
<feature type="transmembrane region" description="Helical" evidence="10">
    <location>
        <begin position="1091"/>
        <end position="1111"/>
    </location>
</feature>
<dbReference type="PROSITE" id="PS50893">
    <property type="entry name" value="ABC_TRANSPORTER_2"/>
    <property type="match status" value="2"/>
</dbReference>
<dbReference type="InterPro" id="IPR027417">
    <property type="entry name" value="P-loop_NTPase"/>
</dbReference>
<feature type="transmembrane region" description="Helical" evidence="10">
    <location>
        <begin position="347"/>
        <end position="366"/>
    </location>
</feature>
<dbReference type="CDD" id="cd18604">
    <property type="entry name" value="ABC_6TM_VMR1_D2_like"/>
    <property type="match status" value="1"/>
</dbReference>
<evidence type="ECO:0000256" key="3">
    <source>
        <dbReference type="ARBA" id="ARBA00022448"/>
    </source>
</evidence>
<evidence type="ECO:0000256" key="6">
    <source>
        <dbReference type="ARBA" id="ARBA00022741"/>
    </source>
</evidence>
<dbReference type="InterPro" id="IPR011527">
    <property type="entry name" value="ABC1_TM_dom"/>
</dbReference>
<keyword evidence="6" id="KW-0547">Nucleotide-binding</keyword>
<feature type="domain" description="ABC transmembrane type-1" evidence="12">
    <location>
        <begin position="229"/>
        <end position="511"/>
    </location>
</feature>
<evidence type="ECO:0000313" key="14">
    <source>
        <dbReference type="Proteomes" id="UP000033540"/>
    </source>
</evidence>
<dbReference type="Gene3D" id="3.40.50.300">
    <property type="entry name" value="P-loop containing nucleotide triphosphate hydrolases"/>
    <property type="match status" value="2"/>
</dbReference>
<sequence>MYSDEDGIASKESQSEYNGRIRMIVSLTTLLSWLGLGIAVTDGNYQRENLGFSFSRTQLHWSTWSIVLWGLLSLHGLYLQLRRDPVETYIAGLRGSALSAVTVFSEVFMLWSSKETHAVSGSLKAFRLHLATFLVVIQILFPRRPAVYTAEGKAVDLENSTSAFQKYSMQWCTAALDIAGNHVPLDQLPALNFHSRSKSQPLITIVSSKTSLWNHILAERYFEIVKHWALMLARSVFTFGPPYCVMKLLKSLENNTSAKHDAWLWLIGIGLFSLCQTILNYHLLWIQWSEMAIPVRAQLIMALFQKTLRVKDSKSSSKKDSESKPEAVNLISSDTLSFSKFTAVNHYIPSSFIRFFFAVLFLIRLLGWQSTLAAMIATIISVPVHMSVIKHEQAARKKLAMARDKKTKAITEAMHSLRQIKFSASETQWEERIDSFRLEELRHLRLCSTASNIRSVWSVASPFIIAATSVCTYAYIKGSISPSTIFPMVELLPHLQGTLGFLPVVFHDYFSARSNARRMEDFLRRPEQERILKPSPTGCVSFRNASVAWPSDEVRSEANEGKKDTSSHEFALRDINLDFPAGKLSVIHGKTGSGKSLLLAAIIGEVDLLAGHIEAPSIADGQPVAFVSQTPWLLNATIKENILFGSPLDEERYKEVLKACALYPDLAALPDGGETQIGLRGAKLSGGQRARVAFGRALYSSAQTMVLDDIFSALDSHVSMEIFNALTGKLCKGRTRILATHRLSLCLSEARYMVHVENNTIAYAGIPDLNAPQLELAQLGVDIEPISPVNEKPDKDSGGRKRTKARKARADLKVYSSYFTAAGGLGFTLIYVLGLVTKQLLSALTTWFLGRINTSRPKDTSDQLKETSWGSASQGNGLQRYLYLYLLGSLVTLGLEILYNLHVSSGSLRASNILFREMTFRVIRMPLLWLDTTPIGEILRRFTVDVRIVDDHVLSTMSDFADAFMKLIIVVCIGLYTSKYTSLLTMALLYWCWQVSQRYVKARTTVKGADAEPTADILEHFTSCAAGVSTIRSFGAMDKLADQMHCHVDKLSTARRHLYMFNRWLGLQMSLVGILFTTGTGIVLLSSSSVIDASVVGFSLTFSMGFSQAIFKAINTFGMLETYMNAAGGVVAYSELNTEDQGGNEVPDDWPSRGEVEIKDVNVAYSPDLPLALKGISFIVQPGKRVGIVGRTGAGKSSLTLSLLRLIEPQAGSILIDGIDISMIKLNSLRSRIAFIPQDPALFSGTVRSNLDYFQQLPDKDLEDALRRVKLFAEKPGGSDGLFTLDSPISTGGSNMSQGQRQLLCLARILVRNPKIIILDEATSAVDNRTDLWIQDTIRTQFEGTLIVVAHRLRTIASFDKVVVMKDGNVAEVGVPAELLEAKGRFYDLVQNSDDRELLASIIIAGERKLV</sequence>
<dbReference type="GO" id="GO:0140359">
    <property type="term" value="F:ABC-type transporter activity"/>
    <property type="evidence" value="ECO:0007669"/>
    <property type="project" value="InterPro"/>
</dbReference>
<feature type="transmembrane region" description="Helical" evidence="10">
    <location>
        <begin position="1064"/>
        <end position="1085"/>
    </location>
</feature>
<feature type="domain" description="ABC transmembrane type-1" evidence="12">
    <location>
        <begin position="821"/>
        <end position="1122"/>
    </location>
</feature>
<dbReference type="SMART" id="SM00382">
    <property type="entry name" value="AAA"/>
    <property type="match status" value="2"/>
</dbReference>
<evidence type="ECO:0000256" key="5">
    <source>
        <dbReference type="ARBA" id="ARBA00022737"/>
    </source>
</evidence>
<dbReference type="STRING" id="1403190.A0A0F0I6E5"/>
<dbReference type="Pfam" id="PF00664">
    <property type="entry name" value="ABC_membrane"/>
    <property type="match status" value="2"/>
</dbReference>
<dbReference type="SUPFAM" id="SSF90123">
    <property type="entry name" value="ABC transporter transmembrane region"/>
    <property type="match status" value="2"/>
</dbReference>
<feature type="transmembrane region" description="Helical" evidence="10">
    <location>
        <begin position="814"/>
        <end position="836"/>
    </location>
</feature>
<organism evidence="13 14">
    <name type="scientific">Aspergillus parasiticus (strain ATCC 56775 / NRRL 5862 / SRRC 143 / SU-1)</name>
    <dbReference type="NCBI Taxonomy" id="1403190"/>
    <lineage>
        <taxon>Eukaryota</taxon>
        <taxon>Fungi</taxon>
        <taxon>Dikarya</taxon>
        <taxon>Ascomycota</taxon>
        <taxon>Pezizomycotina</taxon>
        <taxon>Eurotiomycetes</taxon>
        <taxon>Eurotiomycetidae</taxon>
        <taxon>Eurotiales</taxon>
        <taxon>Aspergillaceae</taxon>
        <taxon>Aspergillus</taxon>
        <taxon>Aspergillus subgen. Circumdati</taxon>
    </lineage>
</organism>
<evidence type="ECO:0000256" key="4">
    <source>
        <dbReference type="ARBA" id="ARBA00022692"/>
    </source>
</evidence>
<dbReference type="CDD" id="cd18596">
    <property type="entry name" value="ABC_6TM_VMR1_D1_like"/>
    <property type="match status" value="1"/>
</dbReference>
<reference evidence="13 14" key="1">
    <citation type="submission" date="2015-02" db="EMBL/GenBank/DDBJ databases">
        <title>Draft genome sequence of Aspergillus parasiticus SU-1.</title>
        <authorList>
            <person name="Yu J."/>
            <person name="Fedorova N."/>
            <person name="Yin Y."/>
            <person name="Losada L."/>
            <person name="Zafar N."/>
            <person name="Taujale R."/>
            <person name="Ehrlich K.C."/>
            <person name="Bhatnagar D."/>
            <person name="Cleveland T.E."/>
            <person name="Bennett J.W."/>
            <person name="Nierman W.C."/>
        </authorList>
    </citation>
    <scope>NUCLEOTIDE SEQUENCE [LARGE SCALE GENOMIC DNA]</scope>
    <source>
        <strain evidence="14">ATCC 56775 / NRRL 5862 / SRRC 143 / SU-1</strain>
    </source>
</reference>
<keyword evidence="9 10" id="KW-0472">Membrane</keyword>
<dbReference type="FunFam" id="3.40.50.300:FF:000610">
    <property type="entry name" value="Multidrug resistance-associated ABC transporter"/>
    <property type="match status" value="1"/>
</dbReference>
<dbReference type="CDD" id="cd03250">
    <property type="entry name" value="ABCC_MRP_domain1"/>
    <property type="match status" value="1"/>
</dbReference>
<protein>
    <submittedName>
        <fullName evidence="13">ABC transporter</fullName>
    </submittedName>
</protein>
<feature type="domain" description="ABC transporter" evidence="11">
    <location>
        <begin position="1158"/>
        <end position="1392"/>
    </location>
</feature>
<dbReference type="InterPro" id="IPR036640">
    <property type="entry name" value="ABC1_TM_sf"/>
</dbReference>
<evidence type="ECO:0000256" key="1">
    <source>
        <dbReference type="ARBA" id="ARBA00004141"/>
    </source>
</evidence>
<evidence type="ECO:0000256" key="7">
    <source>
        <dbReference type="ARBA" id="ARBA00022840"/>
    </source>
</evidence>
<evidence type="ECO:0000256" key="8">
    <source>
        <dbReference type="ARBA" id="ARBA00022989"/>
    </source>
</evidence>
<keyword evidence="5" id="KW-0677">Repeat</keyword>
<dbReference type="InterPro" id="IPR003439">
    <property type="entry name" value="ABC_transporter-like_ATP-bd"/>
</dbReference>
<keyword evidence="8 10" id="KW-1133">Transmembrane helix</keyword>
<comment type="subcellular location">
    <subcellularLocation>
        <location evidence="1">Membrane</location>
        <topology evidence="1">Multi-pass membrane protein</topology>
    </subcellularLocation>
</comment>
<dbReference type="CDD" id="cd03244">
    <property type="entry name" value="ABCC_MRP_domain2"/>
    <property type="match status" value="1"/>
</dbReference>
<dbReference type="InterPro" id="IPR017871">
    <property type="entry name" value="ABC_transporter-like_CS"/>
</dbReference>
<feature type="domain" description="ABC transporter" evidence="11">
    <location>
        <begin position="554"/>
        <end position="783"/>
    </location>
</feature>
<keyword evidence="4 10" id="KW-0812">Transmembrane</keyword>
<comment type="similarity">
    <text evidence="2">Belongs to the ABC transporter superfamily. ABCC family. Conjugate transporter (TC 3.A.1.208) subfamily.</text>
</comment>
<dbReference type="EMBL" id="JZEE01000627">
    <property type="protein sequence ID" value="KJK62212.1"/>
    <property type="molecule type" value="Genomic_DNA"/>
</dbReference>
<dbReference type="PANTHER" id="PTHR24223:SF456">
    <property type="entry name" value="MULTIDRUG RESISTANCE-ASSOCIATED PROTEIN LETHAL(2)03659"/>
    <property type="match status" value="1"/>
</dbReference>
<dbReference type="OrthoDB" id="6500128at2759"/>
<feature type="transmembrane region" description="Helical" evidence="10">
    <location>
        <begin position="123"/>
        <end position="141"/>
    </location>
</feature>
<dbReference type="GO" id="GO:0005524">
    <property type="term" value="F:ATP binding"/>
    <property type="evidence" value="ECO:0007669"/>
    <property type="project" value="UniProtKB-KW"/>
</dbReference>
<feature type="transmembrane region" description="Helical" evidence="10">
    <location>
        <begin position="61"/>
        <end position="79"/>
    </location>
</feature>
<evidence type="ECO:0000313" key="13">
    <source>
        <dbReference type="EMBL" id="KJK62212.1"/>
    </source>
</evidence>
<name>A0A0F0I6E5_ASPPU</name>
<accession>A0A0F0I6E5</accession>
<feature type="transmembrane region" description="Helical" evidence="10">
    <location>
        <begin position="455"/>
        <end position="476"/>
    </location>
</feature>
<dbReference type="GO" id="GO:0016887">
    <property type="term" value="F:ATP hydrolysis activity"/>
    <property type="evidence" value="ECO:0007669"/>
    <property type="project" value="InterPro"/>
</dbReference>
<dbReference type="InterPro" id="IPR050173">
    <property type="entry name" value="ABC_transporter_C-like"/>
</dbReference>
<feature type="transmembrane region" description="Helical" evidence="10">
    <location>
        <begin position="21"/>
        <end position="41"/>
    </location>
</feature>
<evidence type="ECO:0000259" key="11">
    <source>
        <dbReference type="PROSITE" id="PS50893"/>
    </source>
</evidence>
<gene>
    <name evidence="13" type="ORF">P875_00095544</name>
</gene>
<dbReference type="PROSITE" id="PS50929">
    <property type="entry name" value="ABC_TM1F"/>
    <property type="match status" value="2"/>
</dbReference>
<dbReference type="FunFam" id="1.20.1560.10:FF:000013">
    <property type="entry name" value="ABC transporter C family member 2"/>
    <property type="match status" value="1"/>
</dbReference>
<evidence type="ECO:0000256" key="9">
    <source>
        <dbReference type="ARBA" id="ARBA00023136"/>
    </source>
</evidence>
<feature type="transmembrane region" description="Helical" evidence="10">
    <location>
        <begin position="963"/>
        <end position="993"/>
    </location>
</feature>
<dbReference type="Gene3D" id="1.20.1560.10">
    <property type="entry name" value="ABC transporter type 1, transmembrane domain"/>
    <property type="match status" value="2"/>
</dbReference>
<evidence type="ECO:0000256" key="10">
    <source>
        <dbReference type="SAM" id="Phobius"/>
    </source>
</evidence>
<feature type="transmembrane region" description="Helical" evidence="10">
    <location>
        <begin position="491"/>
        <end position="510"/>
    </location>
</feature>
<proteinExistence type="inferred from homology"/>
<dbReference type="Pfam" id="PF00005">
    <property type="entry name" value="ABC_tran"/>
    <property type="match status" value="2"/>
</dbReference>
<keyword evidence="3" id="KW-0813">Transport</keyword>